<organism evidence="2 3">
    <name type="scientific">Lasiodiplodia theobromae</name>
    <dbReference type="NCBI Taxonomy" id="45133"/>
    <lineage>
        <taxon>Eukaryota</taxon>
        <taxon>Fungi</taxon>
        <taxon>Dikarya</taxon>
        <taxon>Ascomycota</taxon>
        <taxon>Pezizomycotina</taxon>
        <taxon>Dothideomycetes</taxon>
        <taxon>Dothideomycetes incertae sedis</taxon>
        <taxon>Botryosphaeriales</taxon>
        <taxon>Botryosphaeriaceae</taxon>
        <taxon>Lasiodiplodia</taxon>
    </lineage>
</organism>
<dbReference type="Proteomes" id="UP000325902">
    <property type="component" value="Unassembled WGS sequence"/>
</dbReference>
<protein>
    <submittedName>
        <fullName evidence="2">Uncharacterized protein</fullName>
    </submittedName>
</protein>
<gene>
    <name evidence="2" type="ORF">DBV05_g10280</name>
</gene>
<feature type="region of interest" description="Disordered" evidence="1">
    <location>
        <begin position="1"/>
        <end position="109"/>
    </location>
</feature>
<sequence>MPSSQRPTVAALEAPLKEQEEDASQTVSSLAKSAIPTSSPSSLHHPPFPEPSSAASATTRSSSTSSPSPEASNFPRALPASPTNRQRPPLPPLGKTHGKPGIERERTKVPAFEYRFSNHHEPDGILPIFTETVPHLP</sequence>
<feature type="compositionally biased region" description="Low complexity" evidence="1">
    <location>
        <begin position="36"/>
        <end position="72"/>
    </location>
</feature>
<name>A0A5N5D0A9_9PEZI</name>
<evidence type="ECO:0000313" key="2">
    <source>
        <dbReference type="EMBL" id="KAB2571031.1"/>
    </source>
</evidence>
<proteinExistence type="predicted"/>
<comment type="caution">
    <text evidence="2">The sequence shown here is derived from an EMBL/GenBank/DDBJ whole genome shotgun (WGS) entry which is preliminary data.</text>
</comment>
<dbReference type="EMBL" id="VCHE01000113">
    <property type="protein sequence ID" value="KAB2571031.1"/>
    <property type="molecule type" value="Genomic_DNA"/>
</dbReference>
<evidence type="ECO:0000313" key="3">
    <source>
        <dbReference type="Proteomes" id="UP000325902"/>
    </source>
</evidence>
<evidence type="ECO:0000256" key="1">
    <source>
        <dbReference type="SAM" id="MobiDB-lite"/>
    </source>
</evidence>
<keyword evidence="3" id="KW-1185">Reference proteome</keyword>
<dbReference type="AlphaFoldDB" id="A0A5N5D0A9"/>
<reference evidence="2 3" key="1">
    <citation type="journal article" date="2019" name="Sci. Rep.">
        <title>A multi-omics analysis of the grapevine pathogen Lasiodiplodia theobromae reveals that temperature affects the expression of virulence- and pathogenicity-related genes.</title>
        <authorList>
            <person name="Felix C."/>
            <person name="Meneses R."/>
            <person name="Goncalves M.F.M."/>
            <person name="Tilleman L."/>
            <person name="Duarte A.S."/>
            <person name="Jorrin-Novo J.V."/>
            <person name="Van de Peer Y."/>
            <person name="Deforce D."/>
            <person name="Van Nieuwerburgh F."/>
            <person name="Esteves A.C."/>
            <person name="Alves A."/>
        </authorList>
    </citation>
    <scope>NUCLEOTIDE SEQUENCE [LARGE SCALE GENOMIC DNA]</scope>
    <source>
        <strain evidence="2 3">LA-SOL3</strain>
    </source>
</reference>
<accession>A0A5N5D0A9</accession>